<protein>
    <submittedName>
        <fullName evidence="1">Unnamed protein product</fullName>
    </submittedName>
</protein>
<accession>A0ACB5TPM5</accession>
<comment type="caution">
    <text evidence="1">The sequence shown here is derived from an EMBL/GenBank/DDBJ whole genome shotgun (WGS) entry which is preliminary data.</text>
</comment>
<name>A0ACB5TPM5_CANBO</name>
<keyword evidence="2" id="KW-1185">Reference proteome</keyword>
<gene>
    <name evidence="1" type="ORF">Cboi01_000261800</name>
</gene>
<organism evidence="1 2">
    <name type="scientific">Candida boidinii</name>
    <name type="common">Yeast</name>
    <dbReference type="NCBI Taxonomy" id="5477"/>
    <lineage>
        <taxon>Eukaryota</taxon>
        <taxon>Fungi</taxon>
        <taxon>Dikarya</taxon>
        <taxon>Ascomycota</taxon>
        <taxon>Saccharomycotina</taxon>
        <taxon>Pichiomycetes</taxon>
        <taxon>Pichiales</taxon>
        <taxon>Pichiaceae</taxon>
        <taxon>Ogataea</taxon>
        <taxon>Ogataea/Candida clade</taxon>
    </lineage>
</organism>
<dbReference type="EMBL" id="BSXV01001224">
    <property type="protein sequence ID" value="GME92171.1"/>
    <property type="molecule type" value="Genomic_DNA"/>
</dbReference>
<reference evidence="1" key="1">
    <citation type="submission" date="2023-04" db="EMBL/GenBank/DDBJ databases">
        <title>Candida boidinii NBRC 1967.</title>
        <authorList>
            <person name="Ichikawa N."/>
            <person name="Sato H."/>
            <person name="Tonouchi N."/>
        </authorList>
    </citation>
    <scope>NUCLEOTIDE SEQUENCE</scope>
    <source>
        <strain evidence="1">NBRC 1967</strain>
    </source>
</reference>
<sequence length="329" mass="37463">MNHQLDRARLIGSLLPNLIFTIENLQPNNLKNFNEFFDLNNFENQLIIEKLNLKLHEVELSALILQVSKSIDFSFNDNDNKNNNNNNNNSINGSKSISLDSLDSYILNYNYSIKFNDDLLNNEELLNYYNELRNEILDIKDYDKQINSISSKNYNLNSIRSISSSSSSLSSNGFGNGNGNGNGNVRSSFSSSSQYQQSKFNNTFNSNNNRNQIHNSIRSQASKKYNLQSLDDFLGNDEYDVNQLLPDINKKNNKKVIAHEEKEEEEEDSDSDDGEGETSDDNEEVGEAKEVNVKLNHDEEESSEQINNIDYYKDSDDSDSGNEHSALNN</sequence>
<dbReference type="Proteomes" id="UP001165101">
    <property type="component" value="Unassembled WGS sequence"/>
</dbReference>
<evidence type="ECO:0000313" key="2">
    <source>
        <dbReference type="Proteomes" id="UP001165101"/>
    </source>
</evidence>
<evidence type="ECO:0000313" key="1">
    <source>
        <dbReference type="EMBL" id="GME92171.1"/>
    </source>
</evidence>
<proteinExistence type="predicted"/>